<name>A0A6I8W857_DROPS</name>
<dbReference type="GO" id="GO:0000027">
    <property type="term" value="P:ribosomal large subunit assembly"/>
    <property type="evidence" value="ECO:0007669"/>
    <property type="project" value="TreeGrafter"/>
</dbReference>
<dbReference type="KEGG" id="dpo:26533452"/>
<dbReference type="RefSeq" id="XP_033239561.1">
    <property type="nucleotide sequence ID" value="XM_033383670.1"/>
</dbReference>
<proteinExistence type="predicted"/>
<dbReference type="PANTHER" id="PTHR48103">
    <property type="entry name" value="MIDASIN-RELATED"/>
    <property type="match status" value="1"/>
</dbReference>
<accession>A0A6I8W857</accession>
<dbReference type="GO" id="GO:0000055">
    <property type="term" value="P:ribosomal large subunit export from nucleus"/>
    <property type="evidence" value="ECO:0007669"/>
    <property type="project" value="TreeGrafter"/>
</dbReference>
<evidence type="ECO:0000313" key="4">
    <source>
        <dbReference type="RefSeq" id="XP_033239561.1"/>
    </source>
</evidence>
<keyword evidence="1" id="KW-0547">Nucleotide-binding</keyword>
<organism evidence="3 4">
    <name type="scientific">Drosophila pseudoobscura pseudoobscura</name>
    <name type="common">Fruit fly</name>
    <dbReference type="NCBI Taxonomy" id="46245"/>
    <lineage>
        <taxon>Eukaryota</taxon>
        <taxon>Metazoa</taxon>
        <taxon>Ecdysozoa</taxon>
        <taxon>Arthropoda</taxon>
        <taxon>Hexapoda</taxon>
        <taxon>Insecta</taxon>
        <taxon>Pterygota</taxon>
        <taxon>Neoptera</taxon>
        <taxon>Endopterygota</taxon>
        <taxon>Diptera</taxon>
        <taxon>Brachycera</taxon>
        <taxon>Muscomorpha</taxon>
        <taxon>Ephydroidea</taxon>
        <taxon>Drosophilidae</taxon>
        <taxon>Drosophila</taxon>
        <taxon>Sophophora</taxon>
    </lineage>
</organism>
<dbReference type="AlphaFoldDB" id="A0A6I8W857"/>
<dbReference type="GO" id="GO:0005634">
    <property type="term" value="C:nucleus"/>
    <property type="evidence" value="ECO:0007669"/>
    <property type="project" value="TreeGrafter"/>
</dbReference>
<keyword evidence="2" id="KW-0067">ATP-binding</keyword>
<dbReference type="PANTHER" id="PTHR48103:SF2">
    <property type="entry name" value="MIDASIN"/>
    <property type="match status" value="1"/>
</dbReference>
<reference evidence="4" key="1">
    <citation type="submission" date="2025-08" db="UniProtKB">
        <authorList>
            <consortium name="RefSeq"/>
        </authorList>
    </citation>
    <scope>IDENTIFICATION</scope>
    <source>
        <strain evidence="4">MV-25-SWS-2005</strain>
        <tissue evidence="4">Whole body</tissue>
    </source>
</reference>
<evidence type="ECO:0000313" key="3">
    <source>
        <dbReference type="Proteomes" id="UP000001819"/>
    </source>
</evidence>
<dbReference type="Proteomes" id="UP000001819">
    <property type="component" value="Chromosome X"/>
</dbReference>
<protein>
    <submittedName>
        <fullName evidence="4">Midasin-like</fullName>
    </submittedName>
</protein>
<dbReference type="GO" id="GO:0005524">
    <property type="term" value="F:ATP binding"/>
    <property type="evidence" value="ECO:0007669"/>
    <property type="project" value="UniProtKB-KW"/>
</dbReference>
<evidence type="ECO:0000256" key="1">
    <source>
        <dbReference type="ARBA" id="ARBA00022741"/>
    </source>
</evidence>
<keyword evidence="3" id="KW-1185">Reference proteome</keyword>
<gene>
    <name evidence="4" type="primary">LOC26533452</name>
</gene>
<sequence length="132" mass="14875">MHGYWLLLEDLDAATQDTYTILSSLLERQCLNVSGFRDSVKIGPGFQLLVTVRTNKSVSNSGQISLYSLLDKYLNTINVLPLSRNELCKVTICVSGNRTTRRTTRRSTWCCPLSRSHSHPVPTRAAWSRFGI</sequence>
<evidence type="ECO:0000256" key="2">
    <source>
        <dbReference type="ARBA" id="ARBA00022840"/>
    </source>
</evidence>
<dbReference type="InParanoid" id="A0A6I8W857"/>
<dbReference type="GO" id="GO:0030687">
    <property type="term" value="C:preribosome, large subunit precursor"/>
    <property type="evidence" value="ECO:0007669"/>
    <property type="project" value="TreeGrafter"/>
</dbReference>